<dbReference type="Gene3D" id="3.40.630.10">
    <property type="entry name" value="Zn peptidases"/>
    <property type="match status" value="2"/>
</dbReference>
<proteinExistence type="predicted"/>
<keyword evidence="4" id="KW-1185">Reference proteome</keyword>
<name>A0A2T7PF73_POMCA</name>
<dbReference type="PANTHER" id="PTHR12756:SF4">
    <property type="entry name" value="PEPTIDASE M14 CARBOXYPEPTIDASE A DOMAIN-CONTAINING PROTEIN"/>
    <property type="match status" value="1"/>
</dbReference>
<comment type="cofactor">
    <cofactor evidence="1">
        <name>Zn(2+)</name>
        <dbReference type="ChEBI" id="CHEBI:29105"/>
    </cofactor>
</comment>
<reference evidence="3 4" key="1">
    <citation type="submission" date="2018-04" db="EMBL/GenBank/DDBJ databases">
        <title>The genome of golden apple snail Pomacea canaliculata provides insight into stress tolerance and invasive adaptation.</title>
        <authorList>
            <person name="Liu C."/>
            <person name="Liu B."/>
            <person name="Ren Y."/>
            <person name="Zhang Y."/>
            <person name="Wang H."/>
            <person name="Li S."/>
            <person name="Jiang F."/>
            <person name="Yin L."/>
            <person name="Zhang G."/>
            <person name="Qian W."/>
            <person name="Fan W."/>
        </authorList>
    </citation>
    <scope>NUCLEOTIDE SEQUENCE [LARGE SCALE GENOMIC DNA]</scope>
    <source>
        <strain evidence="3">SZHN2017</strain>
        <tissue evidence="3">Muscle</tissue>
    </source>
</reference>
<gene>
    <name evidence="3" type="ORF">C0Q70_07487</name>
</gene>
<dbReference type="OrthoDB" id="10253041at2759"/>
<sequence length="1104" mass="124764">MLEEKLAALPATPPFLEREATRHAQDAYLSDDSDVAPPVASRVGLRSYSQQLEDYITRFRCRPPDIKFWPYGPYWPRYYEGFILDTPRFIRDIPSCDEPLLLRLREEDESSRTVDNQVTPYNGRWRGVMVIYDLERSPRDYTPTRSATGAAPASCSNLASRVATFGKRGECERIEYPIPLSKASNVVVVVGGGGGGGGGGDWGCFEYELVLKTDLYTARHTQWYFFRVHNTQPNVTYKFKIVNLLKSSSLYNFGMRPLMYSEHDAAEKQIGWVRVGHHINYTRNTTNNSCPLLLRSFTYYMLEWQMEFPNADDTYYLAHCYPYTFTDLKDDLDVLMASPEHKACVKREVLCETRAGNSCFLLTVTNFGKESRPQEAVIVSARVHPGESQSSWMMKGLLEFITGPDPVAQILLYCDLHGHSRKHNVFMYGNNTSDDDVMGVGAAQAFVNERLFPWLLSTKCPDKFSFRSCKFQIRKCKESTGRVVMWRQMSIFNSFTLEATFSGTILNKENCRHFNIKDLMEIGRSLAQAVLEYHKVQENKVYHTEMVLNLTKSITQQVLETQGLIPSDMILPDFSVERARIEKEAEVVQKDAEKWMGAMLELLHQPLPSLVPNALDDRGKGRDDKSRKDGFAIQADQRGSKQSIRPSITWHSGWLSSDSDSESEPEMKPSEAKTRKKKRKSRKQRDKDLYEKKQADVDKRGDYTEKDKYVRGKSFSALPALLCAEASPTCPSGHTLSGNSLSDSFLTSAQMAKKQAGSGSVLERLSRERRTSQFQSKYEGRHNGGVPCFTEERSMERAAKRLAEMKKKCDEDKNRDLAFYYVDDQGFSQFPAHMYPYVLKQDDFNHRLHVALSEGTSNLSRSLMSMNVRTSYTHADNLQDLHPSINGNSFHFLTQACNLHGNMQPGHNHLSQSANSGPTVSGCNLHTSTANATIPVGGNNQDNSQNSCSEDSSDSTGDGLKTQSMMALSARRTPYYSDLVRRSSTLATWPVHASRVQNNHSLTAPGLVAKRIVRYKAGQVPGRSPPLRSFQPHSLSTAPTIITSTIQPISRDPLRNHDNHRQTPMVSQPAVDEREAPCERTHPGRGSLIHCLQTPNIRQGFIWE</sequence>
<feature type="compositionally biased region" description="Basic and acidic residues" evidence="2">
    <location>
        <begin position="1071"/>
        <end position="1082"/>
    </location>
</feature>
<protein>
    <submittedName>
        <fullName evidence="3">Uncharacterized protein</fullName>
    </submittedName>
</protein>
<feature type="compositionally biased region" description="Basic and acidic residues" evidence="2">
    <location>
        <begin position="615"/>
        <end position="630"/>
    </location>
</feature>
<dbReference type="InterPro" id="IPR050821">
    <property type="entry name" value="Cytosolic_carboxypeptidase"/>
</dbReference>
<accession>A0A2T7PF73</accession>
<feature type="compositionally biased region" description="Polar residues" evidence="2">
    <location>
        <begin position="640"/>
        <end position="650"/>
    </location>
</feature>
<feature type="region of interest" description="Disordered" evidence="2">
    <location>
        <begin position="610"/>
        <end position="695"/>
    </location>
</feature>
<feature type="compositionally biased region" description="Basic residues" evidence="2">
    <location>
        <begin position="674"/>
        <end position="684"/>
    </location>
</feature>
<dbReference type="Gene3D" id="2.60.40.3120">
    <property type="match status" value="1"/>
</dbReference>
<evidence type="ECO:0000313" key="4">
    <source>
        <dbReference type="Proteomes" id="UP000245119"/>
    </source>
</evidence>
<dbReference type="AlphaFoldDB" id="A0A2T7PF73"/>
<dbReference type="SUPFAM" id="SSF53187">
    <property type="entry name" value="Zn-dependent exopeptidases"/>
    <property type="match status" value="1"/>
</dbReference>
<feature type="compositionally biased region" description="Basic and acidic residues" evidence="2">
    <location>
        <begin position="685"/>
        <end position="695"/>
    </location>
</feature>
<feature type="compositionally biased region" description="Polar residues" evidence="2">
    <location>
        <begin position="909"/>
        <end position="932"/>
    </location>
</feature>
<evidence type="ECO:0000313" key="3">
    <source>
        <dbReference type="EMBL" id="PVD32060.1"/>
    </source>
</evidence>
<feature type="region of interest" description="Disordered" evidence="2">
    <location>
        <begin position="908"/>
        <end position="960"/>
    </location>
</feature>
<dbReference type="Proteomes" id="UP000245119">
    <property type="component" value="Linkage Group LG4"/>
</dbReference>
<feature type="compositionally biased region" description="Low complexity" evidence="2">
    <location>
        <begin position="937"/>
        <end position="959"/>
    </location>
</feature>
<feature type="region of interest" description="Disordered" evidence="2">
    <location>
        <begin position="1060"/>
        <end position="1082"/>
    </location>
</feature>
<dbReference type="EMBL" id="PZQS01000004">
    <property type="protein sequence ID" value="PVD32060.1"/>
    <property type="molecule type" value="Genomic_DNA"/>
</dbReference>
<organism evidence="3 4">
    <name type="scientific">Pomacea canaliculata</name>
    <name type="common">Golden apple snail</name>
    <dbReference type="NCBI Taxonomy" id="400727"/>
    <lineage>
        <taxon>Eukaryota</taxon>
        <taxon>Metazoa</taxon>
        <taxon>Spiralia</taxon>
        <taxon>Lophotrochozoa</taxon>
        <taxon>Mollusca</taxon>
        <taxon>Gastropoda</taxon>
        <taxon>Caenogastropoda</taxon>
        <taxon>Architaenioglossa</taxon>
        <taxon>Ampullarioidea</taxon>
        <taxon>Ampullariidae</taxon>
        <taxon>Pomacea</taxon>
    </lineage>
</organism>
<comment type="caution">
    <text evidence="3">The sequence shown here is derived from an EMBL/GenBank/DDBJ whole genome shotgun (WGS) entry which is preliminary data.</text>
</comment>
<evidence type="ECO:0000256" key="2">
    <source>
        <dbReference type="SAM" id="MobiDB-lite"/>
    </source>
</evidence>
<evidence type="ECO:0000256" key="1">
    <source>
        <dbReference type="ARBA" id="ARBA00001947"/>
    </source>
</evidence>
<dbReference type="PANTHER" id="PTHR12756">
    <property type="entry name" value="CYTOSOLIC CARBOXYPEPTIDASE"/>
    <property type="match status" value="1"/>
</dbReference>